<sequence length="259" mass="28638">MAVADIMLTPAITNLLLLFGGSLPWTLLAIRSRTQQDTNLIVNATQLDYRCALPSDNVTRIERLTDDSTDFVAVDPTAAEGEPVVGSLEYALISRENYGEWVYIDAVDIKKGWPELDGAFLLVKPFNPNSPQNLYKKIGFVYKGKSAHYDGFADNLPTDLPPTVMRLPTTNDYFVVDTLHDLFDPVEPCSSEDHALRKIFVISRIIIAGSDDDSRYDGFSHFMKITGGVEGARDRYSCTVSKQESLAEGAHLLANIDGD</sequence>
<dbReference type="EMBL" id="JABAHT010000674">
    <property type="protein sequence ID" value="KAF4652900.1"/>
    <property type="molecule type" value="Genomic_DNA"/>
</dbReference>
<dbReference type="Proteomes" id="UP000570595">
    <property type="component" value="Unassembled WGS sequence"/>
</dbReference>
<proteinExistence type="predicted"/>
<gene>
    <name evidence="1" type="ORF">FOZ61_009340</name>
</gene>
<accession>A0A7J6L0F1</accession>
<evidence type="ECO:0000313" key="2">
    <source>
        <dbReference type="Proteomes" id="UP000570595"/>
    </source>
</evidence>
<name>A0A7J6L0F1_PEROL</name>
<reference evidence="1 2" key="1">
    <citation type="submission" date="2020-04" db="EMBL/GenBank/DDBJ databases">
        <title>Perkinsus olseni comparative genomics.</title>
        <authorList>
            <person name="Bogema D.R."/>
        </authorList>
    </citation>
    <scope>NUCLEOTIDE SEQUENCE [LARGE SCALE GENOMIC DNA]</scope>
    <source>
        <strain evidence="1">ATCC PRA-179</strain>
    </source>
</reference>
<dbReference type="AlphaFoldDB" id="A0A7J6L0F1"/>
<protein>
    <submittedName>
        <fullName evidence="1">Uncharacterized protein</fullName>
    </submittedName>
</protein>
<comment type="caution">
    <text evidence="1">The sequence shown here is derived from an EMBL/GenBank/DDBJ whole genome shotgun (WGS) entry which is preliminary data.</text>
</comment>
<evidence type="ECO:0000313" key="1">
    <source>
        <dbReference type="EMBL" id="KAF4652900.1"/>
    </source>
</evidence>
<dbReference type="OrthoDB" id="30840at2759"/>
<organism evidence="1 2">
    <name type="scientific">Perkinsus olseni</name>
    <name type="common">Perkinsus atlanticus</name>
    <dbReference type="NCBI Taxonomy" id="32597"/>
    <lineage>
        <taxon>Eukaryota</taxon>
        <taxon>Sar</taxon>
        <taxon>Alveolata</taxon>
        <taxon>Perkinsozoa</taxon>
        <taxon>Perkinsea</taxon>
        <taxon>Perkinsida</taxon>
        <taxon>Perkinsidae</taxon>
        <taxon>Perkinsus</taxon>
    </lineage>
</organism>